<evidence type="ECO:0000259" key="4">
    <source>
        <dbReference type="PROSITE" id="PS50110"/>
    </source>
</evidence>
<feature type="DNA-binding region" description="OmpR/PhoB-type" evidence="3">
    <location>
        <begin position="124"/>
        <end position="222"/>
    </location>
</feature>
<evidence type="ECO:0000256" key="1">
    <source>
        <dbReference type="ARBA" id="ARBA00023125"/>
    </source>
</evidence>
<dbReference type="EMBL" id="JBHSAY010000027">
    <property type="protein sequence ID" value="MFC4135877.1"/>
    <property type="molecule type" value="Genomic_DNA"/>
</dbReference>
<dbReference type="InterPro" id="IPR036388">
    <property type="entry name" value="WH-like_DNA-bd_sf"/>
</dbReference>
<dbReference type="Proteomes" id="UP001595816">
    <property type="component" value="Unassembled WGS sequence"/>
</dbReference>
<dbReference type="CDD" id="cd19935">
    <property type="entry name" value="REC_OmpR_CusR-like"/>
    <property type="match status" value="1"/>
</dbReference>
<dbReference type="InterPro" id="IPR001789">
    <property type="entry name" value="Sig_transdc_resp-reg_receiver"/>
</dbReference>
<feature type="modified residue" description="4-aspartylphosphate" evidence="2">
    <location>
        <position position="51"/>
    </location>
</feature>
<dbReference type="PROSITE" id="PS50110">
    <property type="entry name" value="RESPONSE_REGULATORY"/>
    <property type="match status" value="1"/>
</dbReference>
<keyword evidence="7" id="KW-1185">Reference proteome</keyword>
<dbReference type="SMART" id="SM00862">
    <property type="entry name" value="Trans_reg_C"/>
    <property type="match status" value="1"/>
</dbReference>
<dbReference type="SUPFAM" id="SSF52172">
    <property type="entry name" value="CheY-like"/>
    <property type="match status" value="1"/>
</dbReference>
<reference evidence="7" key="1">
    <citation type="journal article" date="2019" name="Int. J. Syst. Evol. Microbiol.">
        <title>The Global Catalogue of Microorganisms (GCM) 10K type strain sequencing project: providing services to taxonomists for standard genome sequencing and annotation.</title>
        <authorList>
            <consortium name="The Broad Institute Genomics Platform"/>
            <consortium name="The Broad Institute Genome Sequencing Center for Infectious Disease"/>
            <person name="Wu L."/>
            <person name="Ma J."/>
        </authorList>
    </citation>
    <scope>NUCLEOTIDE SEQUENCE [LARGE SCALE GENOMIC DNA]</scope>
    <source>
        <strain evidence="7">CGMCC 4.7289</strain>
    </source>
</reference>
<dbReference type="PROSITE" id="PS51755">
    <property type="entry name" value="OMPR_PHOB"/>
    <property type="match status" value="1"/>
</dbReference>
<dbReference type="RefSeq" id="WP_253754218.1">
    <property type="nucleotide sequence ID" value="NZ_JAMZDZ010000001.1"/>
</dbReference>
<organism evidence="6 7">
    <name type="scientific">Hamadaea flava</name>
    <dbReference type="NCBI Taxonomy" id="1742688"/>
    <lineage>
        <taxon>Bacteria</taxon>
        <taxon>Bacillati</taxon>
        <taxon>Actinomycetota</taxon>
        <taxon>Actinomycetes</taxon>
        <taxon>Micromonosporales</taxon>
        <taxon>Micromonosporaceae</taxon>
        <taxon>Hamadaea</taxon>
    </lineage>
</organism>
<dbReference type="Gene3D" id="3.40.50.2300">
    <property type="match status" value="1"/>
</dbReference>
<keyword evidence="1 3" id="KW-0238">DNA-binding</keyword>
<sequence length="225" mass="25006">MRVLIVEDEANLAAVVKAGLTAEGYAVDVMATGVDGLWAATEHTYDAIILDIMLPGLNGYEVCRTLRQRQIWTPIIMLTAKDGEYDLADALDLGADDYLTKPFSFVVLLARLRAVARRGHGQRPTVLAADDLVLDPAARTVTRAGDQITLTTREFALLEFLMRHKGDVMSKRAIIENVWDMSFDGDDNIVEVYIMYLRKKIDQPYGRATIETVRGAGYRIASKPD</sequence>
<protein>
    <submittedName>
        <fullName evidence="6">Response regulator transcription factor</fullName>
    </submittedName>
</protein>
<evidence type="ECO:0000313" key="7">
    <source>
        <dbReference type="Proteomes" id="UP001595816"/>
    </source>
</evidence>
<gene>
    <name evidence="6" type="ORF">ACFOZ4_35175</name>
</gene>
<evidence type="ECO:0000313" key="6">
    <source>
        <dbReference type="EMBL" id="MFC4135877.1"/>
    </source>
</evidence>
<evidence type="ECO:0000259" key="5">
    <source>
        <dbReference type="PROSITE" id="PS51755"/>
    </source>
</evidence>
<dbReference type="InterPro" id="IPR001867">
    <property type="entry name" value="OmpR/PhoB-type_DNA-bd"/>
</dbReference>
<name>A0ABV8LXR6_9ACTN</name>
<dbReference type="PANTHER" id="PTHR48111">
    <property type="entry name" value="REGULATOR OF RPOS"/>
    <property type="match status" value="1"/>
</dbReference>
<feature type="domain" description="Response regulatory" evidence="4">
    <location>
        <begin position="2"/>
        <end position="116"/>
    </location>
</feature>
<comment type="caution">
    <text evidence="6">The sequence shown here is derived from an EMBL/GenBank/DDBJ whole genome shotgun (WGS) entry which is preliminary data.</text>
</comment>
<keyword evidence="2" id="KW-0597">Phosphoprotein</keyword>
<dbReference type="Gene3D" id="1.10.10.10">
    <property type="entry name" value="Winged helix-like DNA-binding domain superfamily/Winged helix DNA-binding domain"/>
    <property type="match status" value="1"/>
</dbReference>
<dbReference type="InterPro" id="IPR039420">
    <property type="entry name" value="WalR-like"/>
</dbReference>
<dbReference type="Pfam" id="PF00486">
    <property type="entry name" value="Trans_reg_C"/>
    <property type="match status" value="1"/>
</dbReference>
<accession>A0ABV8LXR6</accession>
<dbReference type="Gene3D" id="6.10.250.690">
    <property type="match status" value="1"/>
</dbReference>
<feature type="domain" description="OmpR/PhoB-type" evidence="5">
    <location>
        <begin position="124"/>
        <end position="222"/>
    </location>
</feature>
<dbReference type="Pfam" id="PF00072">
    <property type="entry name" value="Response_reg"/>
    <property type="match status" value="1"/>
</dbReference>
<evidence type="ECO:0000256" key="3">
    <source>
        <dbReference type="PROSITE-ProRule" id="PRU01091"/>
    </source>
</evidence>
<dbReference type="InterPro" id="IPR011006">
    <property type="entry name" value="CheY-like_superfamily"/>
</dbReference>
<evidence type="ECO:0000256" key="2">
    <source>
        <dbReference type="PROSITE-ProRule" id="PRU00169"/>
    </source>
</evidence>
<dbReference type="PANTHER" id="PTHR48111:SF36">
    <property type="entry name" value="TRANSCRIPTIONAL REGULATORY PROTEIN CUTR"/>
    <property type="match status" value="1"/>
</dbReference>
<dbReference type="CDD" id="cd00383">
    <property type="entry name" value="trans_reg_C"/>
    <property type="match status" value="1"/>
</dbReference>
<proteinExistence type="predicted"/>
<dbReference type="SMART" id="SM00448">
    <property type="entry name" value="REC"/>
    <property type="match status" value="1"/>
</dbReference>